<dbReference type="EMBL" id="CAJNOI010000021">
    <property type="protein sequence ID" value="CAF0840120.1"/>
    <property type="molecule type" value="Genomic_DNA"/>
</dbReference>
<comment type="caution">
    <text evidence="2">The sequence shown here is derived from an EMBL/GenBank/DDBJ whole genome shotgun (WGS) entry which is preliminary data.</text>
</comment>
<proteinExistence type="predicted"/>
<reference evidence="2" key="1">
    <citation type="submission" date="2021-02" db="EMBL/GenBank/DDBJ databases">
        <authorList>
            <person name="Nowell W R."/>
        </authorList>
    </citation>
    <scope>NUCLEOTIDE SEQUENCE</scope>
</reference>
<dbReference type="AlphaFoldDB" id="A0A814QVE1"/>
<name>A0A814QVE1_9BILA</name>
<gene>
    <name evidence="1" type="ORF">BJG266_LOCUS7269</name>
    <name evidence="2" type="ORF">QVE165_LOCUS21607</name>
</gene>
<evidence type="ECO:0000313" key="2">
    <source>
        <dbReference type="EMBL" id="CAF1124932.1"/>
    </source>
</evidence>
<dbReference type="EMBL" id="CAJNOM010000139">
    <property type="protein sequence ID" value="CAF1124932.1"/>
    <property type="molecule type" value="Genomic_DNA"/>
</dbReference>
<dbReference type="Proteomes" id="UP000663877">
    <property type="component" value="Unassembled WGS sequence"/>
</dbReference>
<keyword evidence="3" id="KW-1185">Reference proteome</keyword>
<protein>
    <submittedName>
        <fullName evidence="2">Uncharacterized protein</fullName>
    </submittedName>
</protein>
<evidence type="ECO:0000313" key="3">
    <source>
        <dbReference type="Proteomes" id="UP000663832"/>
    </source>
</evidence>
<evidence type="ECO:0000313" key="1">
    <source>
        <dbReference type="EMBL" id="CAF0840120.1"/>
    </source>
</evidence>
<dbReference type="Proteomes" id="UP000663832">
    <property type="component" value="Unassembled WGS sequence"/>
</dbReference>
<accession>A0A814QVE1</accession>
<sequence>MIDKLKDFLDSKLTFYRVEIECDLTTINSVIIASIACHALDYFDKGTKNEEQISVGFNIILLARNYDNQENETVGLNEQV</sequence>
<organism evidence="2 3">
    <name type="scientific">Adineta steineri</name>
    <dbReference type="NCBI Taxonomy" id="433720"/>
    <lineage>
        <taxon>Eukaryota</taxon>
        <taxon>Metazoa</taxon>
        <taxon>Spiralia</taxon>
        <taxon>Gnathifera</taxon>
        <taxon>Rotifera</taxon>
        <taxon>Eurotatoria</taxon>
        <taxon>Bdelloidea</taxon>
        <taxon>Adinetida</taxon>
        <taxon>Adinetidae</taxon>
        <taxon>Adineta</taxon>
    </lineage>
</organism>